<evidence type="ECO:0000313" key="5">
    <source>
        <dbReference type="Proteomes" id="UP000196239"/>
    </source>
</evidence>
<keyword evidence="1" id="KW-0479">Metal-binding</keyword>
<feature type="domain" description="Integrase catalytic" evidence="3">
    <location>
        <begin position="191"/>
        <end position="356"/>
    </location>
</feature>
<dbReference type="InterPro" id="IPR052183">
    <property type="entry name" value="IS_Transposase"/>
</dbReference>
<evidence type="ECO:0000256" key="1">
    <source>
        <dbReference type="PROSITE-ProRule" id="PRU00325"/>
    </source>
</evidence>
<name>A0A128A5C9_9ARCH</name>
<dbReference type="AlphaFoldDB" id="A0A128A5C9"/>
<dbReference type="GO" id="GO:0015074">
    <property type="term" value="P:DNA integration"/>
    <property type="evidence" value="ECO:0007669"/>
    <property type="project" value="InterPro"/>
</dbReference>
<dbReference type="EMBL" id="LN890280">
    <property type="protein sequence ID" value="CUR52527.1"/>
    <property type="molecule type" value="Genomic_DNA"/>
</dbReference>
<keyword evidence="5" id="KW-1185">Reference proteome</keyword>
<protein>
    <submittedName>
        <fullName evidence="4">Transposase</fullName>
    </submittedName>
</protein>
<dbReference type="GO" id="GO:0003676">
    <property type="term" value="F:nucleic acid binding"/>
    <property type="evidence" value="ECO:0007669"/>
    <property type="project" value="InterPro"/>
</dbReference>
<dbReference type="InterPro" id="IPR012337">
    <property type="entry name" value="RNaseH-like_sf"/>
</dbReference>
<dbReference type="PROSITE" id="PS50994">
    <property type="entry name" value="INTEGRASE"/>
    <property type="match status" value="1"/>
</dbReference>
<dbReference type="PROSITE" id="PS50966">
    <property type="entry name" value="ZF_SWIM"/>
    <property type="match status" value="1"/>
</dbReference>
<dbReference type="Gene3D" id="3.30.420.10">
    <property type="entry name" value="Ribonuclease H-like superfamily/Ribonuclease H"/>
    <property type="match status" value="1"/>
</dbReference>
<evidence type="ECO:0000313" key="4">
    <source>
        <dbReference type="EMBL" id="CUR52527.1"/>
    </source>
</evidence>
<keyword evidence="1" id="KW-0863">Zinc-finger</keyword>
<dbReference type="InterPro" id="IPR036397">
    <property type="entry name" value="RNaseH_sf"/>
</dbReference>
<organism evidence="4 5">
    <name type="scientific">Nitrosotalea devaniterrae</name>
    <dbReference type="NCBI Taxonomy" id="1078905"/>
    <lineage>
        <taxon>Archaea</taxon>
        <taxon>Nitrososphaerota</taxon>
        <taxon>Nitrososphaeria</taxon>
        <taxon>Nitrosotaleales</taxon>
        <taxon>Nitrosotaleaceae</taxon>
        <taxon>Nitrosotalea</taxon>
    </lineage>
</organism>
<dbReference type="Pfam" id="PF04434">
    <property type="entry name" value="SWIM"/>
    <property type="match status" value="1"/>
</dbReference>
<feature type="domain" description="SWIM-type" evidence="2">
    <location>
        <begin position="28"/>
        <end position="73"/>
    </location>
</feature>
<accession>A0A128A5C9</accession>
<dbReference type="Proteomes" id="UP000196239">
    <property type="component" value="Chromosome 1"/>
</dbReference>
<reference evidence="5" key="1">
    <citation type="submission" date="2015-10" db="EMBL/GenBank/DDBJ databases">
        <authorList>
            <person name="Lehtovirta-Morley L.E."/>
            <person name="Vieille C."/>
        </authorList>
    </citation>
    <scope>NUCLEOTIDE SEQUENCE [LARGE SCALE GENOMIC DNA]</scope>
</reference>
<keyword evidence="1" id="KW-0862">Zinc</keyword>
<dbReference type="KEGG" id="ndv:NDEV_1765"/>
<proteinExistence type="predicted"/>
<dbReference type="InterPro" id="IPR032874">
    <property type="entry name" value="DDE_dom"/>
</dbReference>
<gene>
    <name evidence="4" type="ORF">NDEV_1765</name>
</gene>
<dbReference type="InterPro" id="IPR007527">
    <property type="entry name" value="Znf_SWIM"/>
</dbReference>
<evidence type="ECO:0000259" key="2">
    <source>
        <dbReference type="PROSITE" id="PS50966"/>
    </source>
</evidence>
<dbReference type="SUPFAM" id="SSF53098">
    <property type="entry name" value="Ribonuclease H-like"/>
    <property type="match status" value="1"/>
</dbReference>
<dbReference type="Pfam" id="PF13610">
    <property type="entry name" value="DDE_Tnp_IS240"/>
    <property type="match status" value="1"/>
</dbReference>
<dbReference type="InterPro" id="IPR001584">
    <property type="entry name" value="Integrase_cat-core"/>
</dbReference>
<dbReference type="PANTHER" id="PTHR35528">
    <property type="entry name" value="BLL1675 PROTEIN"/>
    <property type="match status" value="1"/>
</dbReference>
<evidence type="ECO:0000259" key="3">
    <source>
        <dbReference type="PROSITE" id="PS50994"/>
    </source>
</evidence>
<dbReference type="PANTHER" id="PTHR35528:SF3">
    <property type="entry name" value="BLL1675 PROTEIN"/>
    <property type="match status" value="1"/>
</dbReference>
<dbReference type="GO" id="GO:0008270">
    <property type="term" value="F:zinc ion binding"/>
    <property type="evidence" value="ECO:0007669"/>
    <property type="project" value="UniProtKB-KW"/>
</dbReference>
<sequence length="375" mass="44137">MTDINKREEKGKEIANMNLIKKIDDHSYKVKSQTSNQEYDVISLESGWVCSCPDSMYRNVKCKHVYALETSISFKKEVQARKTVIIEPISTSNCIYCKSDRIVKDGLRHNKYGDIQKFNCKECKKYFTINIGFEKMKHDPKGITTAMQLYFSGESLRNTAKSLRLLGMDVSHKTVYNWIKKYTGIMQNYSEKLKPQVSDTWRADEMYLKIRGNMKYLYAMMDDETRFFIAQEVANTKYTHDVQKLFQEANRITERKPKIFITDGAFNYKTAFYKEYRTRAVKDRPIHIRHIRFWGDNNNNKMERLNGEIRDREKTMRGIKKMDTPILKGYQVYHNYFRTHEGLDGKTPAQACGIEIQGENKWLTFIQNASKSDSK</sequence>